<dbReference type="Proteomes" id="UP001165190">
    <property type="component" value="Unassembled WGS sequence"/>
</dbReference>
<dbReference type="GO" id="GO:0070475">
    <property type="term" value="P:rRNA base methylation"/>
    <property type="evidence" value="ECO:0007669"/>
    <property type="project" value="InterPro"/>
</dbReference>
<evidence type="ECO:0000256" key="1">
    <source>
        <dbReference type="SAM" id="MobiDB-lite"/>
    </source>
</evidence>
<feature type="region of interest" description="Disordered" evidence="1">
    <location>
        <begin position="1"/>
        <end position="20"/>
    </location>
</feature>
<protein>
    <recommendedName>
        <fullName evidence="2">25S rRNA (uridine-N(3))-methyltransferase BMT5-like domain-containing protein</fullName>
    </recommendedName>
</protein>
<gene>
    <name evidence="3" type="ORF">HRI_004720100</name>
</gene>
<reference evidence="3" key="1">
    <citation type="submission" date="2023-05" db="EMBL/GenBank/DDBJ databases">
        <title>Genome and transcriptome analyses reveal genes involved in the formation of fine ridges on petal epidermal cells in Hibiscus trionum.</title>
        <authorList>
            <person name="Koshimizu S."/>
            <person name="Masuda S."/>
            <person name="Ishii T."/>
            <person name="Shirasu K."/>
            <person name="Hoshino A."/>
            <person name="Arita M."/>
        </authorList>
    </citation>
    <scope>NUCLEOTIDE SEQUENCE</scope>
    <source>
        <strain evidence="3">Hamamatsu line</strain>
    </source>
</reference>
<dbReference type="PANTHER" id="PTHR11538:SF26">
    <property type="entry name" value="FERREDOXIN-FOLD ANTICODON-BINDING DOMAIN-CONTAINING PROTEIN 1"/>
    <property type="match status" value="1"/>
</dbReference>
<dbReference type="Pfam" id="PF10354">
    <property type="entry name" value="BMT5-like"/>
    <property type="match status" value="1"/>
</dbReference>
<dbReference type="GO" id="GO:0070042">
    <property type="term" value="F:rRNA (uridine-N3-)-methyltransferase activity"/>
    <property type="evidence" value="ECO:0007669"/>
    <property type="project" value="InterPro"/>
</dbReference>
<organism evidence="3 4">
    <name type="scientific">Hibiscus trionum</name>
    <name type="common">Flower of an hour</name>
    <dbReference type="NCBI Taxonomy" id="183268"/>
    <lineage>
        <taxon>Eukaryota</taxon>
        <taxon>Viridiplantae</taxon>
        <taxon>Streptophyta</taxon>
        <taxon>Embryophyta</taxon>
        <taxon>Tracheophyta</taxon>
        <taxon>Spermatophyta</taxon>
        <taxon>Magnoliopsida</taxon>
        <taxon>eudicotyledons</taxon>
        <taxon>Gunneridae</taxon>
        <taxon>Pentapetalae</taxon>
        <taxon>rosids</taxon>
        <taxon>malvids</taxon>
        <taxon>Malvales</taxon>
        <taxon>Malvaceae</taxon>
        <taxon>Malvoideae</taxon>
        <taxon>Hibiscus</taxon>
    </lineage>
</organism>
<keyword evidence="4" id="KW-1185">Reference proteome</keyword>
<dbReference type="InterPro" id="IPR029063">
    <property type="entry name" value="SAM-dependent_MTases_sf"/>
</dbReference>
<evidence type="ECO:0000313" key="4">
    <source>
        <dbReference type="Proteomes" id="UP001165190"/>
    </source>
</evidence>
<dbReference type="EMBL" id="BSYR01000056">
    <property type="protein sequence ID" value="GMJ10509.1"/>
    <property type="molecule type" value="Genomic_DNA"/>
</dbReference>
<accession>A0A9W7MQ12</accession>
<dbReference type="AlphaFoldDB" id="A0A9W7MQ12"/>
<name>A0A9W7MQ12_HIBTR</name>
<feature type="domain" description="25S rRNA (uridine-N(3))-methyltransferase BMT5-like" evidence="2">
    <location>
        <begin position="37"/>
        <end position="202"/>
    </location>
</feature>
<comment type="caution">
    <text evidence="3">The sequence shown here is derived from an EMBL/GenBank/DDBJ whole genome shotgun (WGS) entry which is preliminary data.</text>
</comment>
<dbReference type="PANTHER" id="PTHR11538">
    <property type="entry name" value="PHENYLALANYL-TRNA SYNTHETASE"/>
    <property type="match status" value="1"/>
</dbReference>
<dbReference type="OrthoDB" id="273345at2759"/>
<proteinExistence type="predicted"/>
<dbReference type="InterPro" id="IPR019446">
    <property type="entry name" value="BMT5-like"/>
</dbReference>
<dbReference type="GO" id="GO:0005737">
    <property type="term" value="C:cytoplasm"/>
    <property type="evidence" value="ECO:0007669"/>
    <property type="project" value="TreeGrafter"/>
</dbReference>
<evidence type="ECO:0000313" key="3">
    <source>
        <dbReference type="EMBL" id="GMJ10509.1"/>
    </source>
</evidence>
<dbReference type="FunFam" id="3.40.50.150:FF:000440">
    <property type="entry name" value="Os09g0479300 protein"/>
    <property type="match status" value="1"/>
</dbReference>
<dbReference type="SUPFAM" id="SSF53335">
    <property type="entry name" value="S-adenosyl-L-methionine-dependent methyltransferases"/>
    <property type="match status" value="1"/>
</dbReference>
<evidence type="ECO:0000259" key="2">
    <source>
        <dbReference type="Pfam" id="PF10354"/>
    </source>
</evidence>
<sequence length="614" mass="70998">MTTREQRNKMLSAGNGESGEEEEEKWITYYSSNHQILLVGEGDFSFSSSLANAFASASNICATSLDSYDVLKRKYKNAVSNLENLRKLGATLLHGVDATKMKHHTDLANRKFDRIIFNFPHAGFHGKEHDPHMIQMHKNLVQGFFRNARGMLRSNGEIHVNHKTGTPFCLWNLEKLASESSLVLFQCVDFNIEDYPGYHNKRGDSSRCDLPFPLGDSSTFKFGFHPRAKKVAKATTRPGLSEKSWHFETIPMAMQQLQPASDFYYPQRNHIVNHIPLHVGLSEKSRHFETTPMPMQPQPTYDFNYPHRNHIVNHIPLHVGLGEKSRHFETTPMPMQPQPTSDINYPHRNHILNHIPLHVGPGEKSRHFETTLMPMQPQPTSDFNYPLRNHVVKHIPLDVGLSEKSRHFETIPMPVQLQPTSDFNYPRRNHIVNHMPLHVGLGEKSRHFETIPMPMQLQQTSDFDYPQRNHIVNHIPLHAGLSEKSRHFETIPMQLHPTSDFNYPQRNQYSEVFDRNLNGLVRTYEQNSYDATYPEKLGPDLDARCYGLGRVRHGLDRQMLEVPRRTLNDDLYYMHEHELHHISNSRPYLRRALACEAYQANATNRDGTFSVCKY</sequence>